<evidence type="ECO:0000313" key="12">
    <source>
        <dbReference type="EMBL" id="KRG63714.1"/>
    </source>
</evidence>
<keyword evidence="4" id="KW-1003">Cell membrane</keyword>
<dbReference type="InterPro" id="IPR011990">
    <property type="entry name" value="TPR-like_helical_dom_sf"/>
</dbReference>
<dbReference type="Proteomes" id="UP000050864">
    <property type="component" value="Unassembled WGS sequence"/>
</dbReference>
<feature type="transmembrane region" description="Helical" evidence="10">
    <location>
        <begin position="51"/>
        <end position="73"/>
    </location>
</feature>
<keyword evidence="8 10" id="KW-0472">Membrane</keyword>
<evidence type="ECO:0000313" key="13">
    <source>
        <dbReference type="Proteomes" id="UP000050864"/>
    </source>
</evidence>
<evidence type="ECO:0000256" key="5">
    <source>
        <dbReference type="ARBA" id="ARBA00022519"/>
    </source>
</evidence>
<evidence type="ECO:0000256" key="7">
    <source>
        <dbReference type="ARBA" id="ARBA00022989"/>
    </source>
</evidence>
<dbReference type="UniPathway" id="UPA00252"/>
<dbReference type="InterPro" id="IPR005254">
    <property type="entry name" value="Heme_biosyn_assoc_TPR_pro"/>
</dbReference>
<comment type="pathway">
    <text evidence="3">Porphyrin-containing compound metabolism; protoheme biosynthesis.</text>
</comment>
<name>A0A0R0CAL5_9GAMM</name>
<dbReference type="NCBIfam" id="TIGR00540">
    <property type="entry name" value="TPR_hemY_coli"/>
    <property type="match status" value="1"/>
</dbReference>
<dbReference type="Pfam" id="PF07219">
    <property type="entry name" value="HemY_N"/>
    <property type="match status" value="1"/>
</dbReference>
<keyword evidence="13" id="KW-1185">Reference proteome</keyword>
<keyword evidence="7 10" id="KW-1133">Transmembrane helix</keyword>
<comment type="caution">
    <text evidence="12">The sequence shown here is derived from an EMBL/GenBank/DDBJ whole genome shotgun (WGS) entry which is preliminary data.</text>
</comment>
<dbReference type="GO" id="GO:0006779">
    <property type="term" value="P:porphyrin-containing compound biosynthetic process"/>
    <property type="evidence" value="ECO:0007669"/>
    <property type="project" value="UniProtKB-KW"/>
</dbReference>
<dbReference type="InterPro" id="IPR010817">
    <property type="entry name" value="HemY_N"/>
</dbReference>
<protein>
    <submittedName>
        <fullName evidence="12">Porphyrin biosynthesis protein</fullName>
    </submittedName>
</protein>
<evidence type="ECO:0000256" key="9">
    <source>
        <dbReference type="ARBA" id="ARBA00023244"/>
    </source>
</evidence>
<evidence type="ECO:0000256" key="8">
    <source>
        <dbReference type="ARBA" id="ARBA00023136"/>
    </source>
</evidence>
<evidence type="ECO:0000256" key="6">
    <source>
        <dbReference type="ARBA" id="ARBA00022692"/>
    </source>
</evidence>
<evidence type="ECO:0000256" key="10">
    <source>
        <dbReference type="SAM" id="Phobius"/>
    </source>
</evidence>
<comment type="function">
    <text evidence="1">Involved in a late step of protoheme IX synthesis.</text>
</comment>
<sequence length="420" mass="46286">MKAFRSMLVILLVAAVGIFGAQWLGQESVRSLGEVIVRAGGHDYIATLPQAVLALVIALLLLWLVWTLVSAPFRSWARYRRKQGRARLIDGLQALDVGQWQRAEKLLQSAATEKQARPIALVAAMRAAEARDDSSAAGQHLQQLGTADPALHALHSAERWLQQDKPLEAITALDVPSVQPLPPRGLWLRTDALARAGRAEEAYGQLGALRQQQALPSNAIAALETRLALQMLDEATDVNVLAARWEVLPKTLRVSPEAVARYAQRAAGLSWNDVALRIIEQTLDSQWDEALVTLYGALPVDKLDSRRASAQRWLQSHPDSPALLLTLARLANGQGQWAQSEEFLHRAIAQGAGPEAWELLGEGFAAHGEDALARQCLLNAVRQRRNQDPLPLNRRDLRQQIQDQAVAEERDEHGFPRLKG</sequence>
<feature type="domain" description="HemY N-terminal" evidence="11">
    <location>
        <begin position="33"/>
        <end position="131"/>
    </location>
</feature>
<accession>A0A0R0CAL5</accession>
<dbReference type="PATRIC" id="fig|405444.3.peg.1261"/>
<comment type="subcellular location">
    <subcellularLocation>
        <location evidence="2">Cell inner membrane</location>
        <topology evidence="2">Multi-pass membrane protein</topology>
    </subcellularLocation>
</comment>
<keyword evidence="9" id="KW-0627">Porphyrin biosynthesis</keyword>
<gene>
    <name evidence="12" type="ORF">ABB26_10895</name>
</gene>
<keyword evidence="6 10" id="KW-0812">Transmembrane</keyword>
<reference evidence="12 13" key="1">
    <citation type="submission" date="2015-05" db="EMBL/GenBank/DDBJ databases">
        <title>Genome sequencing and analysis of members of genus Stenotrophomonas.</title>
        <authorList>
            <person name="Patil P.P."/>
            <person name="Midha S."/>
            <person name="Patil P.B."/>
        </authorList>
    </citation>
    <scope>NUCLEOTIDE SEQUENCE [LARGE SCALE GENOMIC DNA]</scope>
    <source>
        <strain evidence="12 13">DSM 18929</strain>
    </source>
</reference>
<dbReference type="Pfam" id="PF14559">
    <property type="entry name" value="TPR_19"/>
    <property type="match status" value="1"/>
</dbReference>
<dbReference type="EMBL" id="LDJI01000020">
    <property type="protein sequence ID" value="KRG63714.1"/>
    <property type="molecule type" value="Genomic_DNA"/>
</dbReference>
<dbReference type="GO" id="GO:0042168">
    <property type="term" value="P:heme metabolic process"/>
    <property type="evidence" value="ECO:0007669"/>
    <property type="project" value="InterPro"/>
</dbReference>
<organism evidence="12 13">
    <name type="scientific">Stenotrophomonas humi</name>
    <dbReference type="NCBI Taxonomy" id="405444"/>
    <lineage>
        <taxon>Bacteria</taxon>
        <taxon>Pseudomonadati</taxon>
        <taxon>Pseudomonadota</taxon>
        <taxon>Gammaproteobacteria</taxon>
        <taxon>Lysobacterales</taxon>
        <taxon>Lysobacteraceae</taxon>
        <taxon>Stenotrophomonas</taxon>
    </lineage>
</organism>
<dbReference type="RefSeq" id="WP_057633988.1">
    <property type="nucleotide sequence ID" value="NZ_LDJI01000020.1"/>
</dbReference>
<dbReference type="STRING" id="405444.ABB26_10895"/>
<evidence type="ECO:0000256" key="3">
    <source>
        <dbReference type="ARBA" id="ARBA00004744"/>
    </source>
</evidence>
<keyword evidence="5" id="KW-0997">Cell inner membrane</keyword>
<proteinExistence type="predicted"/>
<dbReference type="OrthoDB" id="7053339at2"/>
<dbReference type="GO" id="GO:0005886">
    <property type="term" value="C:plasma membrane"/>
    <property type="evidence" value="ECO:0007669"/>
    <property type="project" value="UniProtKB-SubCell"/>
</dbReference>
<evidence type="ECO:0000256" key="4">
    <source>
        <dbReference type="ARBA" id="ARBA00022475"/>
    </source>
</evidence>
<evidence type="ECO:0000259" key="11">
    <source>
        <dbReference type="Pfam" id="PF07219"/>
    </source>
</evidence>
<dbReference type="AlphaFoldDB" id="A0A0R0CAL5"/>
<dbReference type="Gene3D" id="1.25.40.10">
    <property type="entry name" value="Tetratricopeptide repeat domain"/>
    <property type="match status" value="1"/>
</dbReference>
<dbReference type="SUPFAM" id="SSF48452">
    <property type="entry name" value="TPR-like"/>
    <property type="match status" value="1"/>
</dbReference>
<evidence type="ECO:0000256" key="2">
    <source>
        <dbReference type="ARBA" id="ARBA00004429"/>
    </source>
</evidence>
<evidence type="ECO:0000256" key="1">
    <source>
        <dbReference type="ARBA" id="ARBA00002962"/>
    </source>
</evidence>